<reference evidence="10 11" key="1">
    <citation type="journal article" date="2014" name="Genome Biol.">
        <title>Transcriptome and methylome profiling reveals relics of genome dominance in the mesopolyploid Brassica oleracea.</title>
        <authorList>
            <person name="Parkin I.A."/>
            <person name="Koh C."/>
            <person name="Tang H."/>
            <person name="Robinson S.J."/>
            <person name="Kagale S."/>
            <person name="Clarke W.E."/>
            <person name="Town C.D."/>
            <person name="Nixon J."/>
            <person name="Krishnakumar V."/>
            <person name="Bidwell S.L."/>
            <person name="Denoeud F."/>
            <person name="Belcram H."/>
            <person name="Links M.G."/>
            <person name="Just J."/>
            <person name="Clarke C."/>
            <person name="Bender T."/>
            <person name="Huebert T."/>
            <person name="Mason A.S."/>
            <person name="Pires J.C."/>
            <person name="Barker G."/>
            <person name="Moore J."/>
            <person name="Walley P.G."/>
            <person name="Manoli S."/>
            <person name="Batley J."/>
            <person name="Edwards D."/>
            <person name="Nelson M.N."/>
            <person name="Wang X."/>
            <person name="Paterson A.H."/>
            <person name="King G."/>
            <person name="Bancroft I."/>
            <person name="Chalhoub B."/>
            <person name="Sharpe A.G."/>
        </authorList>
    </citation>
    <scope>NUCLEOTIDE SEQUENCE</scope>
    <source>
        <strain evidence="10 11">cv. TO1000</strain>
    </source>
</reference>
<dbReference type="GO" id="GO:0005829">
    <property type="term" value="C:cytosol"/>
    <property type="evidence" value="ECO:0007669"/>
    <property type="project" value="UniProtKB-SubCell"/>
</dbReference>
<dbReference type="SFLD" id="SFLDG00358">
    <property type="entry name" value="Main_(cytGST)"/>
    <property type="match status" value="1"/>
</dbReference>
<dbReference type="EC" id="2.5.1.18" evidence="2"/>
<dbReference type="InterPro" id="IPR004046">
    <property type="entry name" value="GST_C"/>
</dbReference>
<dbReference type="RefSeq" id="XP_013622003.1">
    <property type="nucleotide sequence ID" value="XM_013766549.1"/>
</dbReference>
<dbReference type="KEGG" id="boe:106328164"/>
<dbReference type="InterPro" id="IPR040079">
    <property type="entry name" value="Glutathione_S-Trfase"/>
</dbReference>
<dbReference type="HOGENOM" id="CLU_011226_18_0_1"/>
<dbReference type="InterPro" id="IPR045073">
    <property type="entry name" value="Omega/Tau-like"/>
</dbReference>
<dbReference type="OrthoDB" id="4951845at2759"/>
<reference evidence="10" key="2">
    <citation type="submission" date="2015-03" db="UniProtKB">
        <authorList>
            <consortium name="EnsemblPlants"/>
        </authorList>
    </citation>
    <scope>IDENTIFICATION</scope>
</reference>
<dbReference type="FunFam" id="3.40.30.10:FF:000014">
    <property type="entry name" value="Tau class glutathione S-transferase"/>
    <property type="match status" value="1"/>
</dbReference>
<evidence type="ECO:0000256" key="1">
    <source>
        <dbReference type="ARBA" id="ARBA00004514"/>
    </source>
</evidence>
<evidence type="ECO:0000259" key="9">
    <source>
        <dbReference type="PROSITE" id="PS50405"/>
    </source>
</evidence>
<evidence type="ECO:0000256" key="5">
    <source>
        <dbReference type="ARBA" id="ARBA00022679"/>
    </source>
</evidence>
<dbReference type="GO" id="GO:0009407">
    <property type="term" value="P:toxin catabolic process"/>
    <property type="evidence" value="ECO:0007669"/>
    <property type="project" value="UniProtKB-ARBA"/>
</dbReference>
<dbReference type="InterPro" id="IPR010987">
    <property type="entry name" value="Glutathione-S-Trfase_C-like"/>
</dbReference>
<dbReference type="InterPro" id="IPR036249">
    <property type="entry name" value="Thioredoxin-like_sf"/>
</dbReference>
<dbReference type="eggNOG" id="KOG0406">
    <property type="taxonomic scope" value="Eukaryota"/>
</dbReference>
<dbReference type="InterPro" id="IPR004045">
    <property type="entry name" value="Glutathione_S-Trfase_N"/>
</dbReference>
<dbReference type="STRING" id="109376.A0A0D3BFR9"/>
<organism evidence="10 11">
    <name type="scientific">Brassica oleracea var. oleracea</name>
    <dbReference type="NCBI Taxonomy" id="109376"/>
    <lineage>
        <taxon>Eukaryota</taxon>
        <taxon>Viridiplantae</taxon>
        <taxon>Streptophyta</taxon>
        <taxon>Embryophyta</taxon>
        <taxon>Tracheophyta</taxon>
        <taxon>Spermatophyta</taxon>
        <taxon>Magnoliopsida</taxon>
        <taxon>eudicotyledons</taxon>
        <taxon>Gunneridae</taxon>
        <taxon>Pentapetalae</taxon>
        <taxon>rosids</taxon>
        <taxon>malvids</taxon>
        <taxon>Brassicales</taxon>
        <taxon>Brassicaceae</taxon>
        <taxon>Brassiceae</taxon>
        <taxon>Brassica</taxon>
    </lineage>
</organism>
<dbReference type="SFLD" id="SFLDG01152">
    <property type="entry name" value="Main.3:_Omega-_and_Tau-like"/>
    <property type="match status" value="1"/>
</dbReference>
<dbReference type="Proteomes" id="UP000032141">
    <property type="component" value="Chromosome C3"/>
</dbReference>
<evidence type="ECO:0000256" key="4">
    <source>
        <dbReference type="ARBA" id="ARBA00022575"/>
    </source>
</evidence>
<dbReference type="CDD" id="cd03185">
    <property type="entry name" value="GST_C_Tau"/>
    <property type="match status" value="1"/>
</dbReference>
<protein>
    <recommendedName>
        <fullName evidence="2">glutathione transferase</fullName>
        <ecNumber evidence="2">2.5.1.18</ecNumber>
    </recommendedName>
</protein>
<dbReference type="GeneID" id="106328164"/>
<evidence type="ECO:0000256" key="7">
    <source>
        <dbReference type="ARBA" id="ARBA00047960"/>
    </source>
</evidence>
<dbReference type="SUPFAM" id="SSF47616">
    <property type="entry name" value="GST C-terminal domain-like"/>
    <property type="match status" value="1"/>
</dbReference>
<evidence type="ECO:0000313" key="10">
    <source>
        <dbReference type="EnsemblPlants" id="Bo3g107550.1"/>
    </source>
</evidence>
<dbReference type="Pfam" id="PF00043">
    <property type="entry name" value="GST_C"/>
    <property type="match status" value="1"/>
</dbReference>
<dbReference type="PROSITE" id="PS50405">
    <property type="entry name" value="GST_CTER"/>
    <property type="match status" value="1"/>
</dbReference>
<comment type="catalytic activity">
    <reaction evidence="7">
        <text>RX + glutathione = an S-substituted glutathione + a halide anion + H(+)</text>
        <dbReference type="Rhea" id="RHEA:16437"/>
        <dbReference type="ChEBI" id="CHEBI:15378"/>
        <dbReference type="ChEBI" id="CHEBI:16042"/>
        <dbReference type="ChEBI" id="CHEBI:17792"/>
        <dbReference type="ChEBI" id="CHEBI:57925"/>
        <dbReference type="ChEBI" id="CHEBI:90779"/>
        <dbReference type="EC" id="2.5.1.18"/>
    </reaction>
</comment>
<dbReference type="PANTHER" id="PTHR11260:SF711">
    <property type="entry name" value="GLUTATHIONE S-TRANSFERASE U9"/>
    <property type="match status" value="1"/>
</dbReference>
<keyword evidence="11" id="KW-1185">Reference proteome</keyword>
<feature type="domain" description="GST N-terminal" evidence="8">
    <location>
        <begin position="7"/>
        <end position="86"/>
    </location>
</feature>
<dbReference type="SMR" id="A0A0D3BFR9"/>
<dbReference type="InterPro" id="IPR036282">
    <property type="entry name" value="Glutathione-S-Trfase_C_sf"/>
</dbReference>
<keyword evidence="4" id="KW-0216">Detoxification</keyword>
<dbReference type="PANTHER" id="PTHR11260">
    <property type="entry name" value="GLUTATHIONE S-TRANSFERASE, GST, SUPERFAMILY, GST DOMAIN CONTAINING"/>
    <property type="match status" value="1"/>
</dbReference>
<dbReference type="InterPro" id="IPR045074">
    <property type="entry name" value="GST_C_Tau"/>
</dbReference>
<dbReference type="OMA" id="WASTYVK"/>
<dbReference type="Gene3D" id="3.40.30.10">
    <property type="entry name" value="Glutaredoxin"/>
    <property type="match status" value="1"/>
</dbReference>
<name>A0A0D3BFR9_BRAOL</name>
<dbReference type="Gramene" id="Bo3g107550.1">
    <property type="protein sequence ID" value="Bo3g107550.1"/>
    <property type="gene ID" value="Bo3g107550"/>
</dbReference>
<proteinExistence type="inferred from homology"/>
<dbReference type="CDD" id="cd03058">
    <property type="entry name" value="GST_N_Tau"/>
    <property type="match status" value="1"/>
</dbReference>
<evidence type="ECO:0000259" key="8">
    <source>
        <dbReference type="PROSITE" id="PS50404"/>
    </source>
</evidence>
<evidence type="ECO:0000313" key="11">
    <source>
        <dbReference type="Proteomes" id="UP000032141"/>
    </source>
</evidence>
<dbReference type="PROSITE" id="PS50404">
    <property type="entry name" value="GST_NTER"/>
    <property type="match status" value="1"/>
</dbReference>
<evidence type="ECO:0000256" key="2">
    <source>
        <dbReference type="ARBA" id="ARBA00012452"/>
    </source>
</evidence>
<sequence>MEDETENKVILHGTFVSPYSKRVELALKLKSIPYLFVQEDLHNKSQALLQHNPVHKKVPVLVHKGKPISESLFIIEYIDETWRNGPQLLPQDPYKRSKVRFWASYIQLHLFDVVMKVVKTEGEEQEKALTEVKEKLSIIEKEGLKDIFSDTNGKPTLTNETMSLVDIVMCTLLSPYKAHEEVLGLKIVDPETVPGVCSWLTAINETDVVKDLSPPYEQVLEILRAFRQMSLSRS</sequence>
<dbReference type="SUPFAM" id="SSF52833">
    <property type="entry name" value="Thioredoxin-like"/>
    <property type="match status" value="1"/>
</dbReference>
<dbReference type="SFLD" id="SFLDS00019">
    <property type="entry name" value="Glutathione_Transferase_(cytos"/>
    <property type="match status" value="1"/>
</dbReference>
<evidence type="ECO:0000256" key="3">
    <source>
        <dbReference type="ARBA" id="ARBA00022490"/>
    </source>
</evidence>
<accession>A0A0D3BFR9</accession>
<dbReference type="FunFam" id="1.20.1050.10:FF:000016">
    <property type="entry name" value="Glutathione S-transferase U9"/>
    <property type="match status" value="1"/>
</dbReference>
<keyword evidence="3" id="KW-0963">Cytoplasm</keyword>
<dbReference type="Gene3D" id="1.20.1050.10">
    <property type="match status" value="1"/>
</dbReference>
<evidence type="ECO:0000256" key="6">
    <source>
        <dbReference type="ARBA" id="ARBA00025743"/>
    </source>
</evidence>
<comment type="similarity">
    <text evidence="6">Belongs to the GST superfamily. Tau family.</text>
</comment>
<dbReference type="Pfam" id="PF02798">
    <property type="entry name" value="GST_N"/>
    <property type="match status" value="1"/>
</dbReference>
<feature type="domain" description="GST C-terminal" evidence="9">
    <location>
        <begin position="92"/>
        <end position="226"/>
    </location>
</feature>
<dbReference type="AlphaFoldDB" id="A0A0D3BFR9"/>
<comment type="subcellular location">
    <subcellularLocation>
        <location evidence="1">Cytoplasm</location>
        <location evidence="1">Cytosol</location>
    </subcellularLocation>
</comment>
<dbReference type="GO" id="GO:0006749">
    <property type="term" value="P:glutathione metabolic process"/>
    <property type="evidence" value="ECO:0007669"/>
    <property type="project" value="InterPro"/>
</dbReference>
<dbReference type="GO" id="GO:0004364">
    <property type="term" value="F:glutathione transferase activity"/>
    <property type="evidence" value="ECO:0007669"/>
    <property type="project" value="UniProtKB-EC"/>
</dbReference>
<keyword evidence="5" id="KW-0808">Transferase</keyword>
<dbReference type="EnsemblPlants" id="Bo3g107550.1">
    <property type="protein sequence ID" value="Bo3g107550.1"/>
    <property type="gene ID" value="Bo3g107550"/>
</dbReference>